<dbReference type="GO" id="GO:0035965">
    <property type="term" value="P:cardiolipin acyl-chain remodeling"/>
    <property type="evidence" value="ECO:0007669"/>
    <property type="project" value="TreeGrafter"/>
</dbReference>
<evidence type="ECO:0000256" key="2">
    <source>
        <dbReference type="ARBA" id="ARBA00010524"/>
    </source>
</evidence>
<keyword evidence="4" id="KW-1000">Mitochondrion outer membrane</keyword>
<evidence type="ECO:0000256" key="9">
    <source>
        <dbReference type="ARBA" id="ARBA00023315"/>
    </source>
</evidence>
<evidence type="ECO:0000256" key="3">
    <source>
        <dbReference type="ARBA" id="ARBA00022679"/>
    </source>
</evidence>
<evidence type="ECO:0000256" key="10">
    <source>
        <dbReference type="ARBA" id="ARBA00024323"/>
    </source>
</evidence>
<reference evidence="14" key="1">
    <citation type="journal article" date="2020" name="Nat. Commun.">
        <title>Large-scale genome sequencing of mycorrhizal fungi provides insights into the early evolution of symbiotic traits.</title>
        <authorList>
            <person name="Miyauchi S."/>
            <person name="Kiss E."/>
            <person name="Kuo A."/>
            <person name="Drula E."/>
            <person name="Kohler A."/>
            <person name="Sanchez-Garcia M."/>
            <person name="Morin E."/>
            <person name="Andreopoulos B."/>
            <person name="Barry K.W."/>
            <person name="Bonito G."/>
            <person name="Buee M."/>
            <person name="Carver A."/>
            <person name="Chen C."/>
            <person name="Cichocki N."/>
            <person name="Clum A."/>
            <person name="Culley D."/>
            <person name="Crous P.W."/>
            <person name="Fauchery L."/>
            <person name="Girlanda M."/>
            <person name="Hayes R.D."/>
            <person name="Keri Z."/>
            <person name="LaButti K."/>
            <person name="Lipzen A."/>
            <person name="Lombard V."/>
            <person name="Magnuson J."/>
            <person name="Maillard F."/>
            <person name="Murat C."/>
            <person name="Nolan M."/>
            <person name="Ohm R.A."/>
            <person name="Pangilinan J."/>
            <person name="Pereira M.F."/>
            <person name="Perotto S."/>
            <person name="Peter M."/>
            <person name="Pfister S."/>
            <person name="Riley R."/>
            <person name="Sitrit Y."/>
            <person name="Stielow J.B."/>
            <person name="Szollosi G."/>
            <person name="Zifcakova L."/>
            <person name="Stursova M."/>
            <person name="Spatafora J.W."/>
            <person name="Tedersoo L."/>
            <person name="Vaario L.M."/>
            <person name="Yamada A."/>
            <person name="Yan M."/>
            <person name="Wang P."/>
            <person name="Xu J."/>
            <person name="Bruns T."/>
            <person name="Baldrian P."/>
            <person name="Vilgalys R."/>
            <person name="Dunand C."/>
            <person name="Henrissat B."/>
            <person name="Grigoriev I.V."/>
            <person name="Hibbett D."/>
            <person name="Nagy L.G."/>
            <person name="Martin F.M."/>
        </authorList>
    </citation>
    <scope>NUCLEOTIDE SEQUENCE</scope>
    <source>
        <strain evidence="14">UH-Tt-Lm1</strain>
    </source>
</reference>
<dbReference type="OrthoDB" id="193467at2759"/>
<dbReference type="PANTHER" id="PTHR12497:SF0">
    <property type="entry name" value="TAFAZZIN"/>
    <property type="match status" value="1"/>
</dbReference>
<feature type="domain" description="Phospholipid/glycerol acyltransferase" evidence="13">
    <location>
        <begin position="48"/>
        <end position="181"/>
    </location>
</feature>
<protein>
    <recommendedName>
        <fullName evidence="12">Tafazzin family protein</fullName>
    </recommendedName>
</protein>
<name>A0A9P6HIU6_9AGAM</name>
<dbReference type="EMBL" id="WIUZ02000004">
    <property type="protein sequence ID" value="KAF9788192.1"/>
    <property type="molecule type" value="Genomic_DNA"/>
</dbReference>
<evidence type="ECO:0000256" key="11">
    <source>
        <dbReference type="ARBA" id="ARBA00047906"/>
    </source>
</evidence>
<organism evidence="14 15">
    <name type="scientific">Thelephora terrestris</name>
    <dbReference type="NCBI Taxonomy" id="56493"/>
    <lineage>
        <taxon>Eukaryota</taxon>
        <taxon>Fungi</taxon>
        <taxon>Dikarya</taxon>
        <taxon>Basidiomycota</taxon>
        <taxon>Agaricomycotina</taxon>
        <taxon>Agaricomycetes</taxon>
        <taxon>Thelephorales</taxon>
        <taxon>Thelephoraceae</taxon>
        <taxon>Thelephora</taxon>
    </lineage>
</organism>
<dbReference type="AlphaFoldDB" id="A0A9P6HIU6"/>
<keyword evidence="3" id="KW-0808">Transferase</keyword>
<reference evidence="14" key="2">
    <citation type="submission" date="2020-11" db="EMBL/GenBank/DDBJ databases">
        <authorList>
            <consortium name="DOE Joint Genome Institute"/>
            <person name="Kuo A."/>
            <person name="Miyauchi S."/>
            <person name="Kiss E."/>
            <person name="Drula E."/>
            <person name="Kohler A."/>
            <person name="Sanchez-Garcia M."/>
            <person name="Andreopoulos B."/>
            <person name="Barry K.W."/>
            <person name="Bonito G."/>
            <person name="Buee M."/>
            <person name="Carver A."/>
            <person name="Chen C."/>
            <person name="Cichocki N."/>
            <person name="Clum A."/>
            <person name="Culley D."/>
            <person name="Crous P.W."/>
            <person name="Fauchery L."/>
            <person name="Girlanda M."/>
            <person name="Hayes R."/>
            <person name="Keri Z."/>
            <person name="Labutti K."/>
            <person name="Lipzen A."/>
            <person name="Lombard V."/>
            <person name="Magnuson J."/>
            <person name="Maillard F."/>
            <person name="Morin E."/>
            <person name="Murat C."/>
            <person name="Nolan M."/>
            <person name="Ohm R."/>
            <person name="Pangilinan J."/>
            <person name="Pereira M."/>
            <person name="Perotto S."/>
            <person name="Peter M."/>
            <person name="Riley R."/>
            <person name="Sitrit Y."/>
            <person name="Stielow B."/>
            <person name="Szollosi G."/>
            <person name="Zifcakova L."/>
            <person name="Stursova M."/>
            <person name="Spatafora J.W."/>
            <person name="Tedersoo L."/>
            <person name="Vaario L.-M."/>
            <person name="Yamada A."/>
            <person name="Yan M."/>
            <person name="Wang P."/>
            <person name="Xu J."/>
            <person name="Bruns T."/>
            <person name="Baldrian P."/>
            <person name="Vilgalys R."/>
            <person name="Henrissat B."/>
            <person name="Grigoriev I.V."/>
            <person name="Hibbett D."/>
            <person name="Nagy L.G."/>
            <person name="Martin F.M."/>
        </authorList>
    </citation>
    <scope>NUCLEOTIDE SEQUENCE</scope>
    <source>
        <strain evidence="14">UH-Tt-Lm1</strain>
    </source>
</reference>
<dbReference type="Pfam" id="PF01553">
    <property type="entry name" value="Acyltransferase"/>
    <property type="match status" value="1"/>
</dbReference>
<evidence type="ECO:0000256" key="12">
    <source>
        <dbReference type="RuleBase" id="RU365062"/>
    </source>
</evidence>
<dbReference type="GO" id="GO:0047184">
    <property type="term" value="F:1-acylglycerophosphocholine O-acyltransferase activity"/>
    <property type="evidence" value="ECO:0007669"/>
    <property type="project" value="TreeGrafter"/>
</dbReference>
<dbReference type="InterPro" id="IPR002123">
    <property type="entry name" value="Plipid/glycerol_acylTrfase"/>
</dbReference>
<dbReference type="PRINTS" id="PR00979">
    <property type="entry name" value="TAFAZZIN"/>
</dbReference>
<keyword evidence="9 14" id="KW-0012">Acyltransferase</keyword>
<dbReference type="Proteomes" id="UP000736335">
    <property type="component" value="Unassembled WGS sequence"/>
</dbReference>
<dbReference type="InterPro" id="IPR000872">
    <property type="entry name" value="Tafazzin"/>
</dbReference>
<accession>A0A9P6HIU6</accession>
<evidence type="ECO:0000256" key="8">
    <source>
        <dbReference type="ARBA" id="ARBA00023136"/>
    </source>
</evidence>
<evidence type="ECO:0000256" key="6">
    <source>
        <dbReference type="ARBA" id="ARBA00023098"/>
    </source>
</evidence>
<evidence type="ECO:0000256" key="4">
    <source>
        <dbReference type="ARBA" id="ARBA00022787"/>
    </source>
</evidence>
<evidence type="ECO:0000256" key="7">
    <source>
        <dbReference type="ARBA" id="ARBA00023128"/>
    </source>
</evidence>
<proteinExistence type="inferred from homology"/>
<keyword evidence="5" id="KW-0999">Mitochondrion inner membrane</keyword>
<dbReference type="GO" id="GO:0005743">
    <property type="term" value="C:mitochondrial inner membrane"/>
    <property type="evidence" value="ECO:0007669"/>
    <property type="project" value="UniProtKB-SubCell"/>
</dbReference>
<comment type="catalytic activity">
    <reaction evidence="11">
        <text>1'-[1,2-diacyl-sn-glycero-3-phospho],3'-[1-acyl-sn-glycero-3-phospho]-glycerol + a 1,2-diacyl-sn-glycero-3-phosphocholine = a cardiolipin + a 1-acyl-sn-glycero-3-phosphocholine</text>
        <dbReference type="Rhea" id="RHEA:33731"/>
        <dbReference type="ChEBI" id="CHEBI:57643"/>
        <dbReference type="ChEBI" id="CHEBI:58168"/>
        <dbReference type="ChEBI" id="CHEBI:62237"/>
        <dbReference type="ChEBI" id="CHEBI:64743"/>
    </reaction>
    <physiologicalReaction direction="left-to-right" evidence="11">
        <dbReference type="Rhea" id="RHEA:33732"/>
    </physiologicalReaction>
    <physiologicalReaction direction="right-to-left" evidence="11">
        <dbReference type="Rhea" id="RHEA:33733"/>
    </physiologicalReaction>
</comment>
<gene>
    <name evidence="14" type="ORF">BJ322DRAFT_1106205</name>
</gene>
<sequence>MSIVSKATVATIGLASKLFLNCGYCSSVKVDGIHHLLNELGRKDGSGVITVANHLSTLDDPVMWGILPAATYFDSKATRWSMGAADICFTNPVLSAFFRNGQVIETFRGKGIWQPAVDLAIEKVNNGGWVHLFGEGKVCQTHTYDSHSGVAELRRFKWGVGRIITEAKSHPTVIPVWLTGFDQLMPLGRKFPFNYLPRAGADLSITFGKPIPVEELLEAANSKDSSEDVIRSKLTAVVKNRVELLGRSVSGLMLGQTQAPRPL</sequence>
<evidence type="ECO:0000256" key="1">
    <source>
        <dbReference type="ARBA" id="ARBA00004137"/>
    </source>
</evidence>
<comment type="caution">
    <text evidence="14">The sequence shown here is derived from an EMBL/GenBank/DDBJ whole genome shotgun (WGS) entry which is preliminary data.</text>
</comment>
<keyword evidence="8" id="KW-0472">Membrane</keyword>
<keyword evidence="15" id="KW-1185">Reference proteome</keyword>
<dbReference type="GO" id="GO:0005741">
    <property type="term" value="C:mitochondrial outer membrane"/>
    <property type="evidence" value="ECO:0007669"/>
    <property type="project" value="UniProtKB-SubCell"/>
</dbReference>
<dbReference type="GO" id="GO:0007007">
    <property type="term" value="P:inner mitochondrial membrane organization"/>
    <property type="evidence" value="ECO:0007669"/>
    <property type="project" value="TreeGrafter"/>
</dbReference>
<evidence type="ECO:0000313" key="15">
    <source>
        <dbReference type="Proteomes" id="UP000736335"/>
    </source>
</evidence>
<keyword evidence="7" id="KW-0496">Mitochondrion</keyword>
<comment type="subcellular location">
    <subcellularLocation>
        <location evidence="1">Mitochondrion inner membrane</location>
        <topology evidence="1">Peripheral membrane protein</topology>
        <orientation evidence="1">Intermembrane side</orientation>
    </subcellularLocation>
    <subcellularLocation>
        <location evidence="10">Mitochondrion outer membrane</location>
        <topology evidence="10">Peripheral membrane protein</topology>
        <orientation evidence="10">Intermembrane side</orientation>
    </subcellularLocation>
</comment>
<evidence type="ECO:0000259" key="13">
    <source>
        <dbReference type="SMART" id="SM00563"/>
    </source>
</evidence>
<dbReference type="PANTHER" id="PTHR12497">
    <property type="entry name" value="TAZ PROTEIN TAFAZZIN"/>
    <property type="match status" value="1"/>
</dbReference>
<comment type="similarity">
    <text evidence="2 12">Belongs to the taffazin family.</text>
</comment>
<evidence type="ECO:0000313" key="14">
    <source>
        <dbReference type="EMBL" id="KAF9788192.1"/>
    </source>
</evidence>
<evidence type="ECO:0000256" key="5">
    <source>
        <dbReference type="ARBA" id="ARBA00022792"/>
    </source>
</evidence>
<dbReference type="CDD" id="cd07989">
    <property type="entry name" value="LPLAT_AGPAT-like"/>
    <property type="match status" value="1"/>
</dbReference>
<dbReference type="SUPFAM" id="SSF69593">
    <property type="entry name" value="Glycerol-3-phosphate (1)-acyltransferase"/>
    <property type="match status" value="1"/>
</dbReference>
<dbReference type="SMART" id="SM00563">
    <property type="entry name" value="PlsC"/>
    <property type="match status" value="1"/>
</dbReference>
<keyword evidence="6" id="KW-0443">Lipid metabolism</keyword>